<accession>A0A1D8NCB3</accession>
<dbReference type="VEuPathDB" id="FungiDB:YALI1_C31308g"/>
<reference evidence="1 2" key="1">
    <citation type="journal article" date="2016" name="PLoS ONE">
        <title>Sequence Assembly of Yarrowia lipolytica Strain W29/CLIB89 Shows Transposable Element Diversity.</title>
        <authorList>
            <person name="Magnan C."/>
            <person name="Yu J."/>
            <person name="Chang I."/>
            <person name="Jahn E."/>
            <person name="Kanomata Y."/>
            <person name="Wu J."/>
            <person name="Zeller M."/>
            <person name="Oakes M."/>
            <person name="Baldi P."/>
            <person name="Sandmeyer S."/>
        </authorList>
    </citation>
    <scope>NUCLEOTIDE SEQUENCE [LARGE SCALE GENOMIC DNA]</scope>
    <source>
        <strain evidence="2">CLIB89(W29)</strain>
    </source>
</reference>
<proteinExistence type="predicted"/>
<dbReference type="EMBL" id="CP017555">
    <property type="protein sequence ID" value="AOW03273.1"/>
    <property type="molecule type" value="Genomic_DNA"/>
</dbReference>
<evidence type="ECO:0000313" key="1">
    <source>
        <dbReference type="EMBL" id="AOW03273.1"/>
    </source>
</evidence>
<organism evidence="1 2">
    <name type="scientific">Yarrowia lipolytica</name>
    <name type="common">Candida lipolytica</name>
    <dbReference type="NCBI Taxonomy" id="4952"/>
    <lineage>
        <taxon>Eukaryota</taxon>
        <taxon>Fungi</taxon>
        <taxon>Dikarya</taxon>
        <taxon>Ascomycota</taxon>
        <taxon>Saccharomycotina</taxon>
        <taxon>Dipodascomycetes</taxon>
        <taxon>Dipodascales</taxon>
        <taxon>Dipodascales incertae sedis</taxon>
        <taxon>Yarrowia</taxon>
    </lineage>
</organism>
<sequence>MRPGKVQVLFHRYICWNSTESPSTNSYTLRKLPRCIQHHGGTLKSTHITHERHCPISTQLSSIVTSFQHIILPVHYLALSLHTILALISIYRPPVIDVQAC</sequence>
<dbReference type="Proteomes" id="UP000182444">
    <property type="component" value="Chromosome 1C"/>
</dbReference>
<name>A0A1D8NCB3_YARLL</name>
<protein>
    <submittedName>
        <fullName evidence="1">Uncharacterized protein</fullName>
    </submittedName>
</protein>
<dbReference type="GeneID" id="94583164"/>
<gene>
    <name evidence="1" type="ORF">YALI1_C31308g</name>
</gene>
<dbReference type="AlphaFoldDB" id="A0A1D8NCB3"/>
<evidence type="ECO:0000313" key="2">
    <source>
        <dbReference type="Proteomes" id="UP000182444"/>
    </source>
</evidence>
<dbReference type="RefSeq" id="XP_068138637.1">
    <property type="nucleotide sequence ID" value="XM_068282536.1"/>
</dbReference>